<proteinExistence type="predicted"/>
<protein>
    <submittedName>
        <fullName evidence="1">Uncharacterized protein</fullName>
    </submittedName>
</protein>
<dbReference type="AlphaFoldDB" id="A0A382LLK3"/>
<sequence length="202" mass="23394">MISFEQYIRESAIPQTDIDTFLDPNQPTWAQFDSELGYTLGNDMPKDGIDGSYTISTVQANGRRSAYAYSVRPCRINTYGNSFTQCHQVSDRETWQEYLAAHLGEPIQNFGVGGYGVYQAYRRMLRTEVTDNGAEYIILYIWGDDHYRSLLRCRHILIHRWWDHAGGRMFHGNFWANLEIDLNAGNFVKKKSLISTPEDLYQ</sequence>
<gene>
    <name evidence="1" type="ORF">METZ01_LOCUS288625</name>
</gene>
<feature type="non-terminal residue" evidence="1">
    <location>
        <position position="202"/>
    </location>
</feature>
<dbReference type="EMBL" id="UINC01086895">
    <property type="protein sequence ID" value="SVC35771.1"/>
    <property type="molecule type" value="Genomic_DNA"/>
</dbReference>
<dbReference type="InterPro" id="IPR036514">
    <property type="entry name" value="SGNH_hydro_sf"/>
</dbReference>
<reference evidence="1" key="1">
    <citation type="submission" date="2018-05" db="EMBL/GenBank/DDBJ databases">
        <authorList>
            <person name="Lanie J.A."/>
            <person name="Ng W.-L."/>
            <person name="Kazmierczak K.M."/>
            <person name="Andrzejewski T.M."/>
            <person name="Davidsen T.M."/>
            <person name="Wayne K.J."/>
            <person name="Tettelin H."/>
            <person name="Glass J.I."/>
            <person name="Rusch D."/>
            <person name="Podicherti R."/>
            <person name="Tsui H.-C.T."/>
            <person name="Winkler M.E."/>
        </authorList>
    </citation>
    <scope>NUCLEOTIDE SEQUENCE</scope>
</reference>
<dbReference type="SUPFAM" id="SSF52266">
    <property type="entry name" value="SGNH hydrolase"/>
    <property type="match status" value="1"/>
</dbReference>
<name>A0A382LLK3_9ZZZZ</name>
<evidence type="ECO:0000313" key="1">
    <source>
        <dbReference type="EMBL" id="SVC35771.1"/>
    </source>
</evidence>
<organism evidence="1">
    <name type="scientific">marine metagenome</name>
    <dbReference type="NCBI Taxonomy" id="408172"/>
    <lineage>
        <taxon>unclassified sequences</taxon>
        <taxon>metagenomes</taxon>
        <taxon>ecological metagenomes</taxon>
    </lineage>
</organism>
<accession>A0A382LLK3</accession>
<dbReference type="Gene3D" id="3.40.50.1110">
    <property type="entry name" value="SGNH hydrolase"/>
    <property type="match status" value="1"/>
</dbReference>